<evidence type="ECO:0000256" key="3">
    <source>
        <dbReference type="ARBA" id="ARBA00022692"/>
    </source>
</evidence>
<feature type="region of interest" description="Disordered" evidence="6">
    <location>
        <begin position="1"/>
        <end position="25"/>
    </location>
</feature>
<dbReference type="PANTHER" id="PTHR37820:SF1">
    <property type="entry name" value="CELL DIVISION PROTEIN FTSQ"/>
    <property type="match status" value="1"/>
</dbReference>
<dbReference type="Proteomes" id="UP000053370">
    <property type="component" value="Unassembled WGS sequence"/>
</dbReference>
<keyword evidence="1" id="KW-1003">Cell membrane</keyword>
<sequence length="285" mass="32995">MINRNRRNSTTNRTQQKTAEPVRLQKRIYHDPLSNQETHSGGHRQAKNRSVSSRAVSGILSIFLGLAAAAFTYLPTFRIHKPVIHGYSVINVEEIAYYTGLNNLPFYQADPKFIRETLLKRYPEIRDVKINLSFPSSIEILMEQRKPIIEWDFGGSKFWIDEEGTVIKENSSDEELIYVLANSFPGAKSRSDRKIPSSFSKNVLQSIIRINEKCPKGKTLFYTYDNGFGWDTQSGYRLWLGKNSNALDEKLKMAESIQEYFKKEEIEPDMLSLEFTHAPYYRFSE</sequence>
<evidence type="ECO:0000256" key="6">
    <source>
        <dbReference type="SAM" id="MobiDB-lite"/>
    </source>
</evidence>
<evidence type="ECO:0000256" key="1">
    <source>
        <dbReference type="ARBA" id="ARBA00022475"/>
    </source>
</evidence>
<evidence type="ECO:0000256" key="5">
    <source>
        <dbReference type="ARBA" id="ARBA00023306"/>
    </source>
</evidence>
<reference evidence="8" key="1">
    <citation type="journal article" date="2015" name="Genome Announc.">
        <title>Draft Genome Sequence of Anaerolineae Strain TC1, a Novel Isolate from a Methanogenic Wastewater Treatment System.</title>
        <authorList>
            <person name="Matsuura N."/>
            <person name="Tourlousse D.M."/>
            <person name="Sun L."/>
            <person name="Toyonaga M."/>
            <person name="Kuroda K."/>
            <person name="Ohashi A."/>
            <person name="Cruz R."/>
            <person name="Yamaguchi T."/>
            <person name="Sekiguchi Y."/>
        </authorList>
    </citation>
    <scope>NUCLEOTIDE SEQUENCE [LARGE SCALE GENOMIC DNA]</scope>
    <source>
        <strain evidence="8">TC1</strain>
    </source>
</reference>
<dbReference type="RefSeq" id="WP_062283595.1">
    <property type="nucleotide sequence ID" value="NZ_DF968181.1"/>
</dbReference>
<evidence type="ECO:0000256" key="4">
    <source>
        <dbReference type="ARBA" id="ARBA00022989"/>
    </source>
</evidence>
<dbReference type="GO" id="GO:0051301">
    <property type="term" value="P:cell division"/>
    <property type="evidence" value="ECO:0007669"/>
    <property type="project" value="UniProtKB-KW"/>
</dbReference>
<gene>
    <name evidence="8" type="ORF">ATC1_131745</name>
</gene>
<accession>A0A0S7BMQ7</accession>
<name>A0A0S7BMQ7_9CHLR</name>
<keyword evidence="7" id="KW-0472">Membrane</keyword>
<dbReference type="STRING" id="1678840.ATC1_131745"/>
<evidence type="ECO:0000256" key="2">
    <source>
        <dbReference type="ARBA" id="ARBA00022618"/>
    </source>
</evidence>
<keyword evidence="3 7" id="KW-0812">Transmembrane</keyword>
<protein>
    <submittedName>
        <fullName evidence="8">Protein containing POTRA domain, FtsQ-type</fullName>
    </submittedName>
</protein>
<keyword evidence="2" id="KW-0132">Cell division</keyword>
<dbReference type="AlphaFoldDB" id="A0A0S7BMQ7"/>
<proteinExistence type="predicted"/>
<evidence type="ECO:0000256" key="7">
    <source>
        <dbReference type="SAM" id="Phobius"/>
    </source>
</evidence>
<organism evidence="8">
    <name type="scientific">Flexilinea flocculi</name>
    <dbReference type="NCBI Taxonomy" id="1678840"/>
    <lineage>
        <taxon>Bacteria</taxon>
        <taxon>Bacillati</taxon>
        <taxon>Chloroflexota</taxon>
        <taxon>Anaerolineae</taxon>
        <taxon>Anaerolineales</taxon>
        <taxon>Anaerolineaceae</taxon>
        <taxon>Flexilinea</taxon>
    </lineage>
</organism>
<dbReference type="GO" id="GO:0005886">
    <property type="term" value="C:plasma membrane"/>
    <property type="evidence" value="ECO:0007669"/>
    <property type="project" value="TreeGrafter"/>
</dbReference>
<keyword evidence="5" id="KW-0131">Cell cycle</keyword>
<evidence type="ECO:0000313" key="9">
    <source>
        <dbReference type="Proteomes" id="UP000053370"/>
    </source>
</evidence>
<keyword evidence="9" id="KW-1185">Reference proteome</keyword>
<evidence type="ECO:0000313" key="8">
    <source>
        <dbReference type="EMBL" id="GAP41749.1"/>
    </source>
</evidence>
<dbReference type="InterPro" id="IPR050487">
    <property type="entry name" value="FtsQ_DivIB"/>
</dbReference>
<dbReference type="OrthoDB" id="160838at2"/>
<dbReference type="EMBL" id="DF968181">
    <property type="protein sequence ID" value="GAP41749.1"/>
    <property type="molecule type" value="Genomic_DNA"/>
</dbReference>
<dbReference type="PANTHER" id="PTHR37820">
    <property type="entry name" value="CELL DIVISION PROTEIN DIVIB"/>
    <property type="match status" value="1"/>
</dbReference>
<feature type="transmembrane region" description="Helical" evidence="7">
    <location>
        <begin position="55"/>
        <end position="74"/>
    </location>
</feature>
<keyword evidence="4 7" id="KW-1133">Transmembrane helix</keyword>